<evidence type="ECO:0000313" key="1">
    <source>
        <dbReference type="EMBL" id="KAH9421865.1"/>
    </source>
</evidence>
<dbReference type="EMBL" id="NJHN03000037">
    <property type="protein sequence ID" value="KAH9421865.1"/>
    <property type="molecule type" value="Genomic_DNA"/>
</dbReference>
<accession>A0ABQ8JGX2</accession>
<reference evidence="1 2" key="2">
    <citation type="journal article" date="2022" name="Mol. Biol. Evol.">
        <title>Comparative Genomics Reveals Insights into the Divergent Evolution of Astigmatic Mites and Household Pest Adaptations.</title>
        <authorList>
            <person name="Xiong Q."/>
            <person name="Wan A.T."/>
            <person name="Liu X."/>
            <person name="Fung C.S."/>
            <person name="Xiao X."/>
            <person name="Malainual N."/>
            <person name="Hou J."/>
            <person name="Wang L."/>
            <person name="Wang M."/>
            <person name="Yang K.Y."/>
            <person name="Cui Y."/>
            <person name="Leung E.L."/>
            <person name="Nong W."/>
            <person name="Shin S.K."/>
            <person name="Au S.W."/>
            <person name="Jeong K.Y."/>
            <person name="Chew F.T."/>
            <person name="Hui J.H."/>
            <person name="Leung T.F."/>
            <person name="Tungtrongchitr A."/>
            <person name="Zhong N."/>
            <person name="Liu Z."/>
            <person name="Tsui S.K."/>
        </authorList>
    </citation>
    <scope>NUCLEOTIDE SEQUENCE [LARGE SCALE GENOMIC DNA]</scope>
    <source>
        <strain evidence="1">Derp</strain>
    </source>
</reference>
<sequence>MNGNLLLDTSNVVNETATGLKRRLFSSVKLLLDILRNTNDFKESNVDSGSDSSRLISAADKSFNRRNGCKRATTEEGESIKYRFRSMYSCSSE</sequence>
<reference evidence="1 2" key="1">
    <citation type="journal article" date="2018" name="J. Allergy Clin. Immunol.">
        <title>High-quality assembly of Dermatophagoides pteronyssinus genome and transcriptome reveals a wide range of novel allergens.</title>
        <authorList>
            <person name="Liu X.Y."/>
            <person name="Yang K.Y."/>
            <person name="Wang M.Q."/>
            <person name="Kwok J.S."/>
            <person name="Zeng X."/>
            <person name="Yang Z."/>
            <person name="Xiao X.J."/>
            <person name="Lau C.P."/>
            <person name="Li Y."/>
            <person name="Huang Z.M."/>
            <person name="Ba J.G."/>
            <person name="Yim A.K."/>
            <person name="Ouyang C.Y."/>
            <person name="Ngai S.M."/>
            <person name="Chan T.F."/>
            <person name="Leung E.L."/>
            <person name="Liu L."/>
            <person name="Liu Z.G."/>
            <person name="Tsui S.K."/>
        </authorList>
    </citation>
    <scope>NUCLEOTIDE SEQUENCE [LARGE SCALE GENOMIC DNA]</scope>
    <source>
        <strain evidence="1">Derp</strain>
    </source>
</reference>
<name>A0ABQ8JGX2_DERPT</name>
<dbReference type="Proteomes" id="UP000887458">
    <property type="component" value="Unassembled WGS sequence"/>
</dbReference>
<proteinExistence type="predicted"/>
<gene>
    <name evidence="1" type="ORF">DERP_002155</name>
</gene>
<organism evidence="1 2">
    <name type="scientific">Dermatophagoides pteronyssinus</name>
    <name type="common">European house dust mite</name>
    <dbReference type="NCBI Taxonomy" id="6956"/>
    <lineage>
        <taxon>Eukaryota</taxon>
        <taxon>Metazoa</taxon>
        <taxon>Ecdysozoa</taxon>
        <taxon>Arthropoda</taxon>
        <taxon>Chelicerata</taxon>
        <taxon>Arachnida</taxon>
        <taxon>Acari</taxon>
        <taxon>Acariformes</taxon>
        <taxon>Sarcoptiformes</taxon>
        <taxon>Astigmata</taxon>
        <taxon>Psoroptidia</taxon>
        <taxon>Analgoidea</taxon>
        <taxon>Pyroglyphidae</taxon>
        <taxon>Dermatophagoidinae</taxon>
        <taxon>Dermatophagoides</taxon>
    </lineage>
</organism>
<evidence type="ECO:0000313" key="2">
    <source>
        <dbReference type="Proteomes" id="UP000887458"/>
    </source>
</evidence>
<comment type="caution">
    <text evidence="1">The sequence shown here is derived from an EMBL/GenBank/DDBJ whole genome shotgun (WGS) entry which is preliminary data.</text>
</comment>
<keyword evidence="2" id="KW-1185">Reference proteome</keyword>
<protein>
    <submittedName>
        <fullName evidence="1">Uncharacterized protein</fullName>
    </submittedName>
</protein>